<dbReference type="Proteomes" id="UP000593765">
    <property type="component" value="Chromosome"/>
</dbReference>
<accession>A0A7M2WX13</accession>
<dbReference type="InterPro" id="IPR026350">
    <property type="entry name" value="GxxExxY"/>
</dbReference>
<organism evidence="1 2">
    <name type="scientific">Humisphaera borealis</name>
    <dbReference type="NCBI Taxonomy" id="2807512"/>
    <lineage>
        <taxon>Bacteria</taxon>
        <taxon>Pseudomonadati</taxon>
        <taxon>Planctomycetota</taxon>
        <taxon>Phycisphaerae</taxon>
        <taxon>Tepidisphaerales</taxon>
        <taxon>Tepidisphaeraceae</taxon>
        <taxon>Humisphaera</taxon>
    </lineage>
</organism>
<protein>
    <submittedName>
        <fullName evidence="1">GxxExxY protein</fullName>
    </submittedName>
</protein>
<dbReference type="EMBL" id="CP063458">
    <property type="protein sequence ID" value="QOV89361.1"/>
    <property type="molecule type" value="Genomic_DNA"/>
</dbReference>
<dbReference type="KEGG" id="hbs:IPV69_24680"/>
<sequence length="144" mass="16551">MPYDNELLPGPDLHEPPEELDILVRRVNGAAIEVHRRLGAGLPESSYENAMAIEMTERGIPFERQKRLEIFYKGVRVGYVKVDFLVDGKLIVELKSVVEIMPPDRRQVKTYMRIIRQPLGLLLNFNVALMREGIHRIIASDFDP</sequence>
<dbReference type="RefSeq" id="WP_206292396.1">
    <property type="nucleotide sequence ID" value="NZ_CP063458.1"/>
</dbReference>
<name>A0A7M2WX13_9BACT</name>
<keyword evidence="2" id="KW-1185">Reference proteome</keyword>
<evidence type="ECO:0000313" key="2">
    <source>
        <dbReference type="Proteomes" id="UP000593765"/>
    </source>
</evidence>
<reference evidence="1 2" key="1">
    <citation type="submission" date="2020-10" db="EMBL/GenBank/DDBJ databases">
        <title>Wide distribution of Phycisphaera-like planctomycetes from WD2101 soil group in peatlands and genome analysis of the first cultivated representative.</title>
        <authorList>
            <person name="Dedysh S.N."/>
            <person name="Beletsky A.V."/>
            <person name="Ivanova A."/>
            <person name="Kulichevskaya I.S."/>
            <person name="Suzina N.E."/>
            <person name="Philippov D.A."/>
            <person name="Rakitin A.L."/>
            <person name="Mardanov A.V."/>
            <person name="Ravin N.V."/>
        </authorList>
    </citation>
    <scope>NUCLEOTIDE SEQUENCE [LARGE SCALE GENOMIC DNA]</scope>
    <source>
        <strain evidence="1 2">M1803</strain>
    </source>
</reference>
<dbReference type="Pfam" id="PF13366">
    <property type="entry name" value="PDDEXK_3"/>
    <property type="match status" value="1"/>
</dbReference>
<dbReference type="AlphaFoldDB" id="A0A7M2WX13"/>
<gene>
    <name evidence="1" type="ORF">IPV69_24680</name>
</gene>
<evidence type="ECO:0000313" key="1">
    <source>
        <dbReference type="EMBL" id="QOV89361.1"/>
    </source>
</evidence>
<dbReference type="NCBIfam" id="TIGR04256">
    <property type="entry name" value="GxxExxY"/>
    <property type="match status" value="1"/>
</dbReference>
<proteinExistence type="predicted"/>